<sequence>MNDDISYVDESMISGEKKPITKFKGDKIYAGSKCVQGMIILFVDDISKGNYIEYVKKTLDEVNCKKTNLQLYADKIASIFIPFIMGLCIVVFFIWFFLTYFDYVNIRKDNYFKLNRFLSCVFFSIHFSLSILCVACPCAVGLASPLSIAISSYICSSIGIILKNINIFEIFLECNHFIFDKTGTLTVGKPVVNKVYVSSNLEFFTDQLLKSASKNKLVVKFGEDHMGSSLDSLPSDDHHFSNFHLHKGEEKNKRAQKSKPTLGDINGESVYSRLGDTSDGGEHYGNVDKRVKNKGNLLHGSAAYVGDIPGKNEQRDRLGGKDSWPQYRGTLTEEYKNDEGNNKTLNFIESIHCSGKNVTFYSFTTQRDYYKIEIKKSVMRREERNSSKNSNDTEDIPCSGKKSIFNRLLSFINDKRKKSKYNQIGDPSLKEYFINNSEMSIYSEDDSYTSETSSENNDTTVTDTQADGQAPYGGQIKQNDDDQFDSENNLSEKISNWLYLFLSLSSNLEKYSNHLYATSINTFINSNFCINETFDVQNLKNEKSQGITGVVNDLSVTIGTLYYCYTKYKNTHCRNVAESVDEKLSIKNLEAHLYSCDCNVHKTYQYLYNYSNSKKNESNNIIFMCIEGIIVGFFTLVDDIKPEVFDLIRYLKRERKKVYVCTGDNYMNALYISKILGIPKKNVSSNTLPMEKVHFVKKIQALGSGKVCMIGDGINDCFALKSADLGLSLSTRSNVVMDSADACIVDNDISVITKLFEISRKTLIVIKFNFLFSFLINVFFILLASGSFYALNYVFSPFLFTFLMFCSSIIVILSSLSLKFLLRDV</sequence>
<evidence type="ECO:0000256" key="9">
    <source>
        <dbReference type="SAM" id="Phobius"/>
    </source>
</evidence>
<protein>
    <submittedName>
        <fullName evidence="11">E1-E2 ATPase/hydrolase</fullName>
    </submittedName>
</protein>
<evidence type="ECO:0000256" key="2">
    <source>
        <dbReference type="ARBA" id="ARBA00006024"/>
    </source>
</evidence>
<dbReference type="Gene3D" id="2.70.150.10">
    <property type="entry name" value="Calcium-transporting ATPase, cytoplasmic transduction domain A"/>
    <property type="match status" value="1"/>
</dbReference>
<dbReference type="GO" id="GO:0043682">
    <property type="term" value="F:P-type divalent copper transporter activity"/>
    <property type="evidence" value="ECO:0007669"/>
    <property type="project" value="TreeGrafter"/>
</dbReference>
<evidence type="ECO:0000256" key="6">
    <source>
        <dbReference type="ARBA" id="ARBA00022989"/>
    </source>
</evidence>
<dbReference type="Gene3D" id="3.40.50.1000">
    <property type="entry name" value="HAD superfamily/HAD-like"/>
    <property type="match status" value="2"/>
</dbReference>
<dbReference type="OrthoDB" id="432719at2759"/>
<keyword evidence="7 9" id="KW-0472">Membrane</keyword>
<dbReference type="InterPro" id="IPR023298">
    <property type="entry name" value="ATPase_P-typ_TM_dom_sf"/>
</dbReference>
<keyword evidence="4" id="KW-0479">Metal-binding</keyword>
<dbReference type="RefSeq" id="XP_019914218.1">
    <property type="nucleotide sequence ID" value="XM_020058687.1"/>
</dbReference>
<evidence type="ECO:0000256" key="3">
    <source>
        <dbReference type="ARBA" id="ARBA00022692"/>
    </source>
</evidence>
<dbReference type="Pfam" id="PF00702">
    <property type="entry name" value="Hydrolase"/>
    <property type="match status" value="1"/>
</dbReference>
<dbReference type="InterPro" id="IPR018303">
    <property type="entry name" value="ATPase_P-typ_P_site"/>
</dbReference>
<keyword evidence="3 9" id="KW-0812">Transmembrane</keyword>
<dbReference type="InterPro" id="IPR001757">
    <property type="entry name" value="P_typ_ATPase"/>
</dbReference>
<feature type="compositionally biased region" description="Low complexity" evidence="8">
    <location>
        <begin position="449"/>
        <end position="464"/>
    </location>
</feature>
<evidence type="ECO:0000313" key="12">
    <source>
        <dbReference type="Proteomes" id="UP000092716"/>
    </source>
</evidence>
<dbReference type="InterPro" id="IPR008250">
    <property type="entry name" value="ATPase_P-typ_transduc_dom_A_sf"/>
</dbReference>
<dbReference type="AlphaFoldDB" id="A0A1B1DXL9"/>
<dbReference type="SFLD" id="SFLDG00002">
    <property type="entry name" value="C1.7:_P-type_atpase_like"/>
    <property type="match status" value="1"/>
</dbReference>
<dbReference type="InterPro" id="IPR036412">
    <property type="entry name" value="HAD-like_sf"/>
</dbReference>
<evidence type="ECO:0000313" key="11">
    <source>
        <dbReference type="EMBL" id="ANQ07523.1"/>
    </source>
</evidence>
<feature type="transmembrane region" description="Helical" evidence="9">
    <location>
        <begin position="76"/>
        <end position="98"/>
    </location>
</feature>
<gene>
    <name evidence="11" type="ORF">PCOAH_00018780</name>
</gene>
<dbReference type="PRINTS" id="PR00119">
    <property type="entry name" value="CATATPASE"/>
</dbReference>
<comment type="similarity">
    <text evidence="2">Belongs to the cation transport ATPase (P-type) (TC 3.A.3) family. Type IB subfamily.</text>
</comment>
<dbReference type="SUPFAM" id="SSF56784">
    <property type="entry name" value="HAD-like"/>
    <property type="match status" value="1"/>
</dbReference>
<proteinExistence type="inferred from homology"/>
<evidence type="ECO:0000256" key="7">
    <source>
        <dbReference type="ARBA" id="ARBA00023136"/>
    </source>
</evidence>
<dbReference type="InterPro" id="IPR023214">
    <property type="entry name" value="HAD_sf"/>
</dbReference>
<dbReference type="SUPFAM" id="SSF81653">
    <property type="entry name" value="Calcium ATPase, transduction domain A"/>
    <property type="match status" value="1"/>
</dbReference>
<name>A0A1B1DXL9_9APIC</name>
<dbReference type="PANTHER" id="PTHR43520:SF8">
    <property type="entry name" value="P-TYPE CU(+) TRANSPORTER"/>
    <property type="match status" value="1"/>
</dbReference>
<feature type="transmembrane region" description="Helical" evidence="9">
    <location>
        <begin position="118"/>
        <end position="143"/>
    </location>
</feature>
<evidence type="ECO:0000256" key="1">
    <source>
        <dbReference type="ARBA" id="ARBA00004127"/>
    </source>
</evidence>
<dbReference type="EMBL" id="CP016245">
    <property type="protein sequence ID" value="ANQ07523.1"/>
    <property type="molecule type" value="Genomic_DNA"/>
</dbReference>
<dbReference type="InterPro" id="IPR044492">
    <property type="entry name" value="P_typ_ATPase_HD_dom"/>
</dbReference>
<organism evidence="11 12">
    <name type="scientific">Plasmodium coatneyi</name>
    <dbReference type="NCBI Taxonomy" id="208452"/>
    <lineage>
        <taxon>Eukaryota</taxon>
        <taxon>Sar</taxon>
        <taxon>Alveolata</taxon>
        <taxon>Apicomplexa</taxon>
        <taxon>Aconoidasida</taxon>
        <taxon>Haemosporida</taxon>
        <taxon>Plasmodiidae</taxon>
        <taxon>Plasmodium</taxon>
    </lineage>
</organism>
<dbReference type="Gene3D" id="3.40.1110.10">
    <property type="entry name" value="Calcium-transporting ATPase, cytoplasmic domain N"/>
    <property type="match status" value="2"/>
</dbReference>
<dbReference type="GO" id="GO:0055070">
    <property type="term" value="P:copper ion homeostasis"/>
    <property type="evidence" value="ECO:0007669"/>
    <property type="project" value="TreeGrafter"/>
</dbReference>
<dbReference type="InterPro" id="IPR023299">
    <property type="entry name" value="ATPase_P-typ_cyto_dom_N"/>
</dbReference>
<dbReference type="KEGG" id="pcot:PCOAH_00018780"/>
<dbReference type="SFLD" id="SFLDF00027">
    <property type="entry name" value="p-type_atpase"/>
    <property type="match status" value="1"/>
</dbReference>
<dbReference type="GO" id="GO:0005507">
    <property type="term" value="F:copper ion binding"/>
    <property type="evidence" value="ECO:0007669"/>
    <property type="project" value="TreeGrafter"/>
</dbReference>
<keyword evidence="6 9" id="KW-1133">Transmembrane helix</keyword>
<feature type="transmembrane region" description="Helical" evidence="9">
    <location>
        <begin position="797"/>
        <end position="822"/>
    </location>
</feature>
<keyword evidence="5" id="KW-1278">Translocase</keyword>
<dbReference type="GO" id="GO:0012505">
    <property type="term" value="C:endomembrane system"/>
    <property type="evidence" value="ECO:0007669"/>
    <property type="project" value="UniProtKB-SubCell"/>
</dbReference>
<dbReference type="PANTHER" id="PTHR43520">
    <property type="entry name" value="ATP7, ISOFORM B"/>
    <property type="match status" value="1"/>
</dbReference>
<feature type="region of interest" description="Disordered" evidence="8">
    <location>
        <begin position="444"/>
        <end position="485"/>
    </location>
</feature>
<feature type="domain" description="P-type ATPase A" evidence="10">
    <location>
        <begin position="6"/>
        <end position="55"/>
    </location>
</feature>
<dbReference type="SFLD" id="SFLDS00003">
    <property type="entry name" value="Haloacid_Dehalogenase"/>
    <property type="match status" value="1"/>
</dbReference>
<evidence type="ECO:0000256" key="8">
    <source>
        <dbReference type="SAM" id="MobiDB-lite"/>
    </source>
</evidence>
<keyword evidence="11" id="KW-0378">Hydrolase</keyword>
<dbReference type="GeneID" id="30908604"/>
<dbReference type="PROSITE" id="PS00154">
    <property type="entry name" value="ATPASE_E1_E2"/>
    <property type="match status" value="1"/>
</dbReference>
<comment type="subcellular location">
    <subcellularLocation>
        <location evidence="1">Endomembrane system</location>
        <topology evidence="1">Multi-pass membrane protein</topology>
    </subcellularLocation>
</comment>
<feature type="transmembrane region" description="Helical" evidence="9">
    <location>
        <begin position="768"/>
        <end position="791"/>
    </location>
</feature>
<dbReference type="VEuPathDB" id="PlasmoDB:PCOAH_00018780"/>
<dbReference type="SUPFAM" id="SSF81665">
    <property type="entry name" value="Calcium ATPase, transmembrane domain M"/>
    <property type="match status" value="1"/>
</dbReference>
<keyword evidence="12" id="KW-1185">Reference proteome</keyword>
<dbReference type="Pfam" id="PF00122">
    <property type="entry name" value="E1-E2_ATPase"/>
    <property type="match status" value="1"/>
</dbReference>
<feature type="region of interest" description="Disordered" evidence="8">
    <location>
        <begin position="379"/>
        <end position="398"/>
    </location>
</feature>
<feature type="region of interest" description="Disordered" evidence="8">
    <location>
        <begin position="246"/>
        <end position="283"/>
    </location>
</feature>
<dbReference type="Proteomes" id="UP000092716">
    <property type="component" value="Chromosome 7"/>
</dbReference>
<dbReference type="Gene3D" id="1.20.1110.10">
    <property type="entry name" value="Calcium-transporting ATPase, transmembrane domain"/>
    <property type="match status" value="1"/>
</dbReference>
<accession>A0A1B1DXL9</accession>
<dbReference type="GO" id="GO:0016020">
    <property type="term" value="C:membrane"/>
    <property type="evidence" value="ECO:0007669"/>
    <property type="project" value="InterPro"/>
</dbReference>
<dbReference type="InterPro" id="IPR059000">
    <property type="entry name" value="ATPase_P-type_domA"/>
</dbReference>
<evidence type="ECO:0000256" key="4">
    <source>
        <dbReference type="ARBA" id="ARBA00022723"/>
    </source>
</evidence>
<evidence type="ECO:0000256" key="5">
    <source>
        <dbReference type="ARBA" id="ARBA00022967"/>
    </source>
</evidence>
<evidence type="ECO:0000259" key="10">
    <source>
        <dbReference type="Pfam" id="PF00122"/>
    </source>
</evidence>
<reference evidence="12" key="1">
    <citation type="submission" date="2016-06" db="EMBL/GenBank/DDBJ databases">
        <title>First high quality genome sequence of Plasmodium coatneyi using continuous long reads from single molecule, real-time sequencing.</title>
        <authorList>
            <person name="Chien J.-T."/>
            <person name="Pakala S.B."/>
            <person name="Geraldo J.A."/>
            <person name="Lapp S.A."/>
            <person name="Barnwell J.W."/>
            <person name="Kissinger J.C."/>
            <person name="Galinski M.R."/>
            <person name="Humphrey J.C."/>
        </authorList>
    </citation>
    <scope>NUCLEOTIDE SEQUENCE [LARGE SCALE GENOMIC DNA]</scope>
    <source>
        <strain evidence="12">Hackeri</strain>
    </source>
</reference>
<dbReference type="GO" id="GO:0005524">
    <property type="term" value="F:ATP binding"/>
    <property type="evidence" value="ECO:0007669"/>
    <property type="project" value="InterPro"/>
</dbReference>
<dbReference type="NCBIfam" id="TIGR01494">
    <property type="entry name" value="ATPase_P-type"/>
    <property type="match status" value="1"/>
</dbReference>
<dbReference type="GO" id="GO:0016887">
    <property type="term" value="F:ATP hydrolysis activity"/>
    <property type="evidence" value="ECO:0007669"/>
    <property type="project" value="InterPro"/>
</dbReference>